<evidence type="ECO:0000313" key="2">
    <source>
        <dbReference type="Proteomes" id="UP000242254"/>
    </source>
</evidence>
<proteinExistence type="predicted"/>
<protein>
    <submittedName>
        <fullName evidence="1">Uncharacterized protein</fullName>
    </submittedName>
</protein>
<dbReference type="GO" id="GO:0003676">
    <property type="term" value="F:nucleic acid binding"/>
    <property type="evidence" value="ECO:0007669"/>
    <property type="project" value="InterPro"/>
</dbReference>
<dbReference type="Gene3D" id="3.30.420.10">
    <property type="entry name" value="Ribonuclease H-like superfamily/Ribonuclease H"/>
    <property type="match status" value="1"/>
</dbReference>
<organism evidence="1 2">
    <name type="scientific">Rhizopus microsporus ATCC 52813</name>
    <dbReference type="NCBI Taxonomy" id="1340429"/>
    <lineage>
        <taxon>Eukaryota</taxon>
        <taxon>Fungi</taxon>
        <taxon>Fungi incertae sedis</taxon>
        <taxon>Mucoromycota</taxon>
        <taxon>Mucoromycotina</taxon>
        <taxon>Mucoromycetes</taxon>
        <taxon>Mucorales</taxon>
        <taxon>Mucorineae</taxon>
        <taxon>Rhizopodaceae</taxon>
        <taxon>Rhizopus</taxon>
    </lineage>
</organism>
<dbReference type="InterPro" id="IPR036397">
    <property type="entry name" value="RNaseH_sf"/>
</dbReference>
<dbReference type="Proteomes" id="UP000242254">
    <property type="component" value="Unassembled WGS sequence"/>
</dbReference>
<sequence length="63" mass="6819">MVWGCMTWNGSGYLCNISGKVDSDFYIQILENELLQTLGVGVSPVDVQTWKGGGGPPMLSLVR</sequence>
<gene>
    <name evidence="1" type="ORF">RHIMIDRAFT_241230</name>
</gene>
<dbReference type="EMBL" id="KZ303861">
    <property type="protein sequence ID" value="PHZ09026.1"/>
    <property type="molecule type" value="Genomic_DNA"/>
</dbReference>
<keyword evidence="2" id="KW-1185">Reference proteome</keyword>
<evidence type="ECO:0000313" key="1">
    <source>
        <dbReference type="EMBL" id="PHZ09026.1"/>
    </source>
</evidence>
<dbReference type="AlphaFoldDB" id="A0A2G4SKW6"/>
<accession>A0A2G4SKW6</accession>
<reference evidence="1 2" key="1">
    <citation type="journal article" date="2016" name="Proc. Natl. Acad. Sci. U.S.A.">
        <title>Lipid metabolic changes in an early divergent fungus govern the establishment of a mutualistic symbiosis with endobacteria.</title>
        <authorList>
            <person name="Lastovetsky O.A."/>
            <person name="Gaspar M.L."/>
            <person name="Mondo S.J."/>
            <person name="LaButti K.M."/>
            <person name="Sandor L."/>
            <person name="Grigoriev I.V."/>
            <person name="Henry S.A."/>
            <person name="Pawlowska T.E."/>
        </authorList>
    </citation>
    <scope>NUCLEOTIDE SEQUENCE [LARGE SCALE GENOMIC DNA]</scope>
    <source>
        <strain evidence="1 2">ATCC 52813</strain>
    </source>
</reference>
<name>A0A2G4SKW6_RHIZD</name>
<dbReference type="GeneID" id="35440528"/>
<dbReference type="RefSeq" id="XP_023462734.1">
    <property type="nucleotide sequence ID" value="XM_023609538.1"/>
</dbReference>